<gene>
    <name evidence="3" type="ORF">DIS24_g971</name>
</gene>
<feature type="compositionally biased region" description="Gly residues" evidence="1">
    <location>
        <begin position="591"/>
        <end position="616"/>
    </location>
</feature>
<proteinExistence type="predicted"/>
<dbReference type="PANTHER" id="PTHR42058:SF1">
    <property type="entry name" value="G-PROTEIN COUPLED RECEPTORS FAMILY 2 PROFILE 2 DOMAIN-CONTAINING PROTEIN"/>
    <property type="match status" value="1"/>
</dbReference>
<keyword evidence="4" id="KW-1185">Reference proteome</keyword>
<comment type="caution">
    <text evidence="3">The sequence shown here is derived from an EMBL/GenBank/DDBJ whole genome shotgun (WGS) entry which is preliminary data.</text>
</comment>
<evidence type="ECO:0000256" key="1">
    <source>
        <dbReference type="SAM" id="MobiDB-lite"/>
    </source>
</evidence>
<dbReference type="Proteomes" id="UP001175001">
    <property type="component" value="Unassembled WGS sequence"/>
</dbReference>
<dbReference type="AlphaFoldDB" id="A0AA39Z519"/>
<feature type="compositionally biased region" description="Gly residues" evidence="1">
    <location>
        <begin position="550"/>
        <end position="560"/>
    </location>
</feature>
<feature type="compositionally biased region" description="Basic residues" evidence="1">
    <location>
        <begin position="304"/>
        <end position="314"/>
    </location>
</feature>
<feature type="compositionally biased region" description="Low complexity" evidence="1">
    <location>
        <begin position="675"/>
        <end position="688"/>
    </location>
</feature>
<keyword evidence="2" id="KW-0472">Membrane</keyword>
<evidence type="ECO:0000313" key="3">
    <source>
        <dbReference type="EMBL" id="KAK0663540.1"/>
    </source>
</evidence>
<dbReference type="PANTHER" id="PTHR42058">
    <property type="entry name" value="G_PROTEIN_RECEP_F2_4 DOMAIN-CONTAINING PROTEIN"/>
    <property type="match status" value="1"/>
</dbReference>
<feature type="region of interest" description="Disordered" evidence="1">
    <location>
        <begin position="383"/>
        <end position="436"/>
    </location>
</feature>
<feature type="compositionally biased region" description="Low complexity" evidence="1">
    <location>
        <begin position="459"/>
        <end position="472"/>
    </location>
</feature>
<feature type="region of interest" description="Disordered" evidence="1">
    <location>
        <begin position="454"/>
        <end position="560"/>
    </location>
</feature>
<feature type="region of interest" description="Disordered" evidence="1">
    <location>
        <begin position="590"/>
        <end position="704"/>
    </location>
</feature>
<keyword evidence="2" id="KW-1133">Transmembrane helix</keyword>
<dbReference type="InterPro" id="IPR053247">
    <property type="entry name" value="GPCR_GPR1/git3-like"/>
</dbReference>
<feature type="compositionally biased region" description="Polar residues" evidence="1">
    <location>
        <begin position="477"/>
        <end position="489"/>
    </location>
</feature>
<feature type="transmembrane region" description="Helical" evidence="2">
    <location>
        <begin position="138"/>
        <end position="157"/>
    </location>
</feature>
<keyword evidence="2" id="KW-0812">Transmembrane</keyword>
<feature type="region of interest" description="Disordered" evidence="1">
    <location>
        <begin position="254"/>
        <end position="327"/>
    </location>
</feature>
<feature type="compositionally biased region" description="Basic residues" evidence="1">
    <location>
        <begin position="695"/>
        <end position="704"/>
    </location>
</feature>
<name>A0AA39Z519_9PEZI</name>
<dbReference type="EMBL" id="JAUJDW010000003">
    <property type="protein sequence ID" value="KAK0663540.1"/>
    <property type="molecule type" value="Genomic_DNA"/>
</dbReference>
<feature type="compositionally biased region" description="Polar residues" evidence="1">
    <location>
        <begin position="101"/>
        <end position="114"/>
    </location>
</feature>
<accession>A0AA39Z519</accession>
<feature type="compositionally biased region" description="Gly residues" evidence="1">
    <location>
        <begin position="640"/>
        <end position="651"/>
    </location>
</feature>
<protein>
    <submittedName>
        <fullName evidence="3">Uncharacterized protein</fullName>
    </submittedName>
</protein>
<feature type="compositionally biased region" description="Polar residues" evidence="1">
    <location>
        <begin position="271"/>
        <end position="300"/>
    </location>
</feature>
<feature type="transmembrane region" description="Helical" evidence="2">
    <location>
        <begin position="44"/>
        <end position="71"/>
    </location>
</feature>
<evidence type="ECO:0000313" key="4">
    <source>
        <dbReference type="Proteomes" id="UP001175001"/>
    </source>
</evidence>
<feature type="region of interest" description="Disordered" evidence="1">
    <location>
        <begin position="79"/>
        <end position="120"/>
    </location>
</feature>
<sequence length="704" mass="73605">MFFSILTGIFIPVTFTVVSMKVTGVSYRTGLVCLPNHHKAIATFWAWEVGFAGAALLVQLITTGYCVWVFLRVLVGGKGKRDGGGGSDDGRETVAQERSGLEQSSFASQPSTGSEPAERSQKTWWQIRRILLMQWRHIALTVIMAVESLFYIIVFVAQDTRFGEAAANVDRPEARTWSACLLFNNGGKEACLQYAEELAIPRDLVLESLLLGSLIGTQNFFLLAKPSIFLGWWELLRHPFKRIPLLGRRDSDLPLTSLDPSERQAPAPGTTKATEAQDYSANGTTPLMTATNTSVPSRSSMFFGHRRPRSRSSRHSSSSSLHGVEVDMPPVTVTNPYKLSLPSERAASLIDPVERARLARTGDIVDLHNLYATDVRDDSAAFNAARPETPPPPPLPLSIAKSPTTSTKQPMATSAASLSLPSPTQSSSSSFRAADESSITPIAHARPLPRAHAHDNQILPSSSPSSSSSSSLPPSPATTTGLPTRSATVHHTPSPPPPSHTPDYLRPSRSSGNMATAFMGGDGVAANRPHHRLPSWAAHNGSSSTTLGRPSGGAGEGVGGAGTLVTTAELRDAMRGGLALHPVRANEFGEELGGGAGAGDGDGDGDGNGGGGGGPVVAGTGISDDDGDGGRSHAAEEDGGTGVGVGVGVGRARGDGAAGETAGMGGHHQTGEVGSGDSDGAFSSSGSDEVVDGRTRRRRKRRGG</sequence>
<evidence type="ECO:0000256" key="2">
    <source>
        <dbReference type="SAM" id="Phobius"/>
    </source>
</evidence>
<feature type="compositionally biased region" description="Low complexity" evidence="1">
    <location>
        <begin position="412"/>
        <end position="436"/>
    </location>
</feature>
<organism evidence="3 4">
    <name type="scientific">Lasiodiplodia hormozganensis</name>
    <dbReference type="NCBI Taxonomy" id="869390"/>
    <lineage>
        <taxon>Eukaryota</taxon>
        <taxon>Fungi</taxon>
        <taxon>Dikarya</taxon>
        <taxon>Ascomycota</taxon>
        <taxon>Pezizomycotina</taxon>
        <taxon>Dothideomycetes</taxon>
        <taxon>Dothideomycetes incertae sedis</taxon>
        <taxon>Botryosphaeriales</taxon>
        <taxon>Botryosphaeriaceae</taxon>
        <taxon>Lasiodiplodia</taxon>
    </lineage>
</organism>
<feature type="compositionally biased region" description="Polar residues" evidence="1">
    <location>
        <begin position="401"/>
        <end position="411"/>
    </location>
</feature>
<reference evidence="3" key="1">
    <citation type="submission" date="2023-06" db="EMBL/GenBank/DDBJ databases">
        <title>Multi-omics analyses reveal the molecular pathogenesis toolkit of Lasiodiplodia hormozganensis, a cross-kingdom pathogen.</title>
        <authorList>
            <person name="Felix C."/>
            <person name="Meneses R."/>
            <person name="Goncalves M.F.M."/>
            <person name="Tilleman L."/>
            <person name="Duarte A.S."/>
            <person name="Jorrin-Novo J.V."/>
            <person name="Van De Peer Y."/>
            <person name="Deforce D."/>
            <person name="Van Nieuwerburgh F."/>
            <person name="Esteves A.C."/>
            <person name="Alves A."/>
        </authorList>
    </citation>
    <scope>NUCLEOTIDE SEQUENCE</scope>
    <source>
        <strain evidence="3">CBS 339.90</strain>
    </source>
</reference>
<feature type="compositionally biased region" description="Basic and acidic residues" evidence="1">
    <location>
        <begin position="79"/>
        <end position="95"/>
    </location>
</feature>